<keyword evidence="2" id="KW-1185">Reference proteome</keyword>
<evidence type="ECO:0000313" key="1">
    <source>
        <dbReference type="EMBL" id="MCF1715407.1"/>
    </source>
</evidence>
<reference evidence="1 2" key="1">
    <citation type="submission" date="2022-01" db="EMBL/GenBank/DDBJ databases">
        <title>Flavihumibacter sp. nov., isolated from sediment of a river.</title>
        <authorList>
            <person name="Liu H."/>
        </authorList>
    </citation>
    <scope>NUCLEOTIDE SEQUENCE [LARGE SCALE GENOMIC DNA]</scope>
    <source>
        <strain evidence="1 2">RY-1</strain>
    </source>
</reference>
<evidence type="ECO:0000313" key="2">
    <source>
        <dbReference type="Proteomes" id="UP001200145"/>
    </source>
</evidence>
<gene>
    <name evidence="1" type="ORF">L0U88_12290</name>
</gene>
<sequence length="119" mass="13702">MTTRDDVQRFLDDFFAKYKVFGILFRDLRQKNSKALLGLEITPNKRKEIIENLKVEDYSEGPLDDTLYGLASMWVFGTKVKGIEVYIKISLGSFGTQVICISFHDAEHAMSYPFKNIQP</sequence>
<evidence type="ECO:0008006" key="3">
    <source>
        <dbReference type="Google" id="ProtNLM"/>
    </source>
</evidence>
<name>A0ABS9BI54_9BACT</name>
<proteinExistence type="predicted"/>
<dbReference type="EMBL" id="JAKEVY010000003">
    <property type="protein sequence ID" value="MCF1715407.1"/>
    <property type="molecule type" value="Genomic_DNA"/>
</dbReference>
<accession>A0ABS9BI54</accession>
<organism evidence="1 2">
    <name type="scientific">Flavihumibacter fluminis</name>
    <dbReference type="NCBI Taxonomy" id="2909236"/>
    <lineage>
        <taxon>Bacteria</taxon>
        <taxon>Pseudomonadati</taxon>
        <taxon>Bacteroidota</taxon>
        <taxon>Chitinophagia</taxon>
        <taxon>Chitinophagales</taxon>
        <taxon>Chitinophagaceae</taxon>
        <taxon>Flavihumibacter</taxon>
    </lineage>
</organism>
<comment type="caution">
    <text evidence="1">The sequence shown here is derived from an EMBL/GenBank/DDBJ whole genome shotgun (WGS) entry which is preliminary data.</text>
</comment>
<dbReference type="Proteomes" id="UP001200145">
    <property type="component" value="Unassembled WGS sequence"/>
</dbReference>
<protein>
    <recommendedName>
        <fullName evidence="3">Toxin</fullName>
    </recommendedName>
</protein>